<comment type="caution">
    <text evidence="2">The sequence shown here is derived from an EMBL/GenBank/DDBJ whole genome shotgun (WGS) entry which is preliminary data.</text>
</comment>
<keyword evidence="1" id="KW-1133">Transmembrane helix</keyword>
<dbReference type="InterPro" id="IPR029063">
    <property type="entry name" value="SAM-dependent_MTases_sf"/>
</dbReference>
<dbReference type="Proteomes" id="UP000807025">
    <property type="component" value="Unassembled WGS sequence"/>
</dbReference>
<dbReference type="PANTHER" id="PTHR12303">
    <property type="entry name" value="CARNOSINE N-METHYLTRANSFERASE"/>
    <property type="match status" value="1"/>
</dbReference>
<dbReference type="InterPro" id="IPR012901">
    <property type="entry name" value="CARME"/>
</dbReference>
<dbReference type="AlphaFoldDB" id="A0A9P6A369"/>
<dbReference type="PANTHER" id="PTHR12303:SF13">
    <property type="match status" value="1"/>
</dbReference>
<dbReference type="SMART" id="SM01296">
    <property type="entry name" value="N2227"/>
    <property type="match status" value="1"/>
</dbReference>
<gene>
    <name evidence="2" type="ORF">BDN71DRAFT_1384425</name>
</gene>
<evidence type="ECO:0000256" key="1">
    <source>
        <dbReference type="SAM" id="Phobius"/>
    </source>
</evidence>
<dbReference type="GO" id="GO:0008757">
    <property type="term" value="F:S-adenosylmethionine-dependent methyltransferase activity"/>
    <property type="evidence" value="ECO:0007669"/>
    <property type="project" value="InterPro"/>
</dbReference>
<dbReference type="OrthoDB" id="978at2759"/>
<organism evidence="2 3">
    <name type="scientific">Pleurotus eryngii</name>
    <name type="common">Boletus of the steppes</name>
    <dbReference type="NCBI Taxonomy" id="5323"/>
    <lineage>
        <taxon>Eukaryota</taxon>
        <taxon>Fungi</taxon>
        <taxon>Dikarya</taxon>
        <taxon>Basidiomycota</taxon>
        <taxon>Agaricomycotina</taxon>
        <taxon>Agaricomycetes</taxon>
        <taxon>Agaricomycetidae</taxon>
        <taxon>Agaricales</taxon>
        <taxon>Pleurotineae</taxon>
        <taxon>Pleurotaceae</taxon>
        <taxon>Pleurotus</taxon>
    </lineage>
</organism>
<dbReference type="Pfam" id="PF07942">
    <property type="entry name" value="CARME"/>
    <property type="match status" value="1"/>
</dbReference>
<proteinExistence type="predicted"/>
<protein>
    <submittedName>
        <fullName evidence="2">N2227-domain-containing protein</fullName>
    </submittedName>
</protein>
<accession>A0A9P6A369</accession>
<keyword evidence="1" id="KW-0812">Transmembrane</keyword>
<evidence type="ECO:0000313" key="3">
    <source>
        <dbReference type="Proteomes" id="UP000807025"/>
    </source>
</evidence>
<feature type="transmembrane region" description="Helical" evidence="1">
    <location>
        <begin position="6"/>
        <end position="26"/>
    </location>
</feature>
<dbReference type="EMBL" id="MU154533">
    <property type="protein sequence ID" value="KAF9499220.1"/>
    <property type="molecule type" value="Genomic_DNA"/>
</dbReference>
<keyword evidence="1" id="KW-0472">Membrane</keyword>
<keyword evidence="3" id="KW-1185">Reference proteome</keyword>
<dbReference type="Gene3D" id="3.40.50.150">
    <property type="entry name" value="Vaccinia Virus protein VP39"/>
    <property type="match status" value="1"/>
</dbReference>
<dbReference type="SUPFAM" id="SSF53335">
    <property type="entry name" value="S-adenosyl-L-methionine-dependent methyltransferases"/>
    <property type="match status" value="1"/>
</dbReference>
<sequence length="414" mass="46730">MASLWFLSPDFIVLGLFLIFSIVFLARSGTFSNIARALIQGNLALQDGPFSLRKAASSYEHYRKLSTNESTRMRVASSSILRSQRRLVHQLGYSQKLDALDASIHANAALTEKIARLARHDYPASFPITSSFPQKSNAVSGDVGRVREALKHFVRDWSEEGSQEREKMFSHILEVLERVPSDERKEQRVLVPGAGLGRLAWEISQLGFDTTANELSYYMILAFRFLLSPSATNRVNQHAIQPYSHWFSHQKSNNALFRSIAFPDALPRLSPTFRILEGDFLLLKPPSPTSPPPHAFYSSREGTYLDTGYDYIVTLFFIDTSLNVISTIQHIHALLRPGGTWINLGPLLWTAGAQAKVELSLEEVLNVVEGVGFTLEEMEGGERTKEVPCEYTADRQAMMRWIYRAEFWIAKKGK</sequence>
<evidence type="ECO:0000313" key="2">
    <source>
        <dbReference type="EMBL" id="KAF9499220.1"/>
    </source>
</evidence>
<reference evidence="2" key="1">
    <citation type="submission" date="2020-11" db="EMBL/GenBank/DDBJ databases">
        <authorList>
            <consortium name="DOE Joint Genome Institute"/>
            <person name="Ahrendt S."/>
            <person name="Riley R."/>
            <person name="Andreopoulos W."/>
            <person name="Labutti K."/>
            <person name="Pangilinan J."/>
            <person name="Ruiz-Duenas F.J."/>
            <person name="Barrasa J.M."/>
            <person name="Sanchez-Garcia M."/>
            <person name="Camarero S."/>
            <person name="Miyauchi S."/>
            <person name="Serrano A."/>
            <person name="Linde D."/>
            <person name="Babiker R."/>
            <person name="Drula E."/>
            <person name="Ayuso-Fernandez I."/>
            <person name="Pacheco R."/>
            <person name="Padilla G."/>
            <person name="Ferreira P."/>
            <person name="Barriuso J."/>
            <person name="Kellner H."/>
            <person name="Castanera R."/>
            <person name="Alfaro M."/>
            <person name="Ramirez L."/>
            <person name="Pisabarro A.G."/>
            <person name="Kuo A."/>
            <person name="Tritt A."/>
            <person name="Lipzen A."/>
            <person name="He G."/>
            <person name="Yan M."/>
            <person name="Ng V."/>
            <person name="Cullen D."/>
            <person name="Martin F."/>
            <person name="Rosso M.-N."/>
            <person name="Henrissat B."/>
            <person name="Hibbett D."/>
            <person name="Martinez A.T."/>
            <person name="Grigoriev I.V."/>
        </authorList>
    </citation>
    <scope>NUCLEOTIDE SEQUENCE</scope>
    <source>
        <strain evidence="2">ATCC 90797</strain>
    </source>
</reference>
<name>A0A9P6A369_PLEER</name>